<protein>
    <submittedName>
        <fullName evidence="2">Uncharacterized protein</fullName>
    </submittedName>
</protein>
<feature type="compositionally biased region" description="Acidic residues" evidence="1">
    <location>
        <begin position="199"/>
        <end position="217"/>
    </location>
</feature>
<feature type="region of interest" description="Disordered" evidence="1">
    <location>
        <begin position="1"/>
        <end position="41"/>
    </location>
</feature>
<dbReference type="EMBL" id="ML213510">
    <property type="protein sequence ID" value="TFK52051.1"/>
    <property type="molecule type" value="Genomic_DNA"/>
</dbReference>
<feature type="compositionally biased region" description="Low complexity" evidence="1">
    <location>
        <begin position="387"/>
        <end position="402"/>
    </location>
</feature>
<evidence type="ECO:0000256" key="1">
    <source>
        <dbReference type="SAM" id="MobiDB-lite"/>
    </source>
</evidence>
<accession>A0A5C3NET1</accession>
<keyword evidence="3" id="KW-1185">Reference proteome</keyword>
<feature type="region of interest" description="Disordered" evidence="1">
    <location>
        <begin position="863"/>
        <end position="892"/>
    </location>
</feature>
<feature type="compositionally biased region" description="Basic and acidic residues" evidence="1">
    <location>
        <begin position="153"/>
        <end position="171"/>
    </location>
</feature>
<evidence type="ECO:0000313" key="2">
    <source>
        <dbReference type="EMBL" id="TFK52051.1"/>
    </source>
</evidence>
<sequence>MSSPRAHDFIQQGLNPVLQEDLPAPLPPPAIAYDHTSSASPQQMAVEFQVSDFVTPFRRQPAGSNADNSLECSTLFTPSPFARHPDFNSPDNVFHPDFYDYDDTNPFAPITESDQEDDVFTDEELQLDAPYTMAPDPVSDTEQDLIPEEPDDSDMRHEMEDLNWDPKDANRSRHKNIFEDEVEDSPEDDAMSQKTGAESEMDEEEYTREDEGMDEGADGIRAGENADGRLHAVDHNYGDDSGNNMHHGYEEESGDAMDCKPERGCGDPMDCGLNREVPLRAYGQEVPRHHPLNISARLAQNQLACEPGQTSPACQQEERTTGFHSRMSAEDRGAGPRDRSVAKEPVVHAGPAPDRVVILTHPDLNGTPCDAKGNPLLSREAYPRPSPSSSSCSTPSVASVDSAPYPPSKRLKSNPWEPFDDREGFELAEFFFADAKMSKRRINKLQKLWATRHGGDSPYLDAAHMYKVIDSAKLGEVKWNCFDVDYRGEKPSGTVPDWMSKKYEVWYRDPLEVARQMLSNKDFNEEIDYCAKRVFRDGIRQWRDFMSGDWAWEQSLYQTIIAKDPNTHGSMFVPVILGSDKTTVSVGTGDNEFYPLYMMLGNHHNAVRRAHCNAVALIGFLAIPKTTRKYKDSVKFRKFRRQLFHVSLARILGSLKPGMTKPEVTACADGNFRRAIYGLAAYIADYPEQALLACIVQGWCPKCLAKSSELGGDGPWLPRSCEHIEELIKCFGLGTLWDEYGIVGDIVATISTSPSYTTAGSKSLVLNMNTSLLLTRKVRVTISGRDKQGPCLVLLPWLPALLLLSNDIPAMARIRPEDRSGTMLLLPVYNLAWYDTPEKATKLTNGLRCLSYDARSPKIKDTSLYSSTRRRTDCDRDISASPPDPQGLARMSSPAMASLELPSPLQDISNQSSVSDAMTATSEVLFHSTNRDSVNFEAEHPMDAEEMRISSILTEVRKEWPLESSLFYFMPAKKHVTIPETPLVPQMPKLKGMFSPVTPTWEPGQTAKDYYVECLKRYLIAVVARCGLPGTALDVIVCCLQALRPIVQKARQEALGAAPIRLVRPWSSLIIFPSFVLCPYRALAACVMYATKLYSRYIVWVHDLSHGSWGSITGLTLDELNMVYSVGAELDLTWMPGQILAASDGRAALSLRASSFCIHGQYYATVLSNAGCSNMLVQTTGTLISNCGETTLDSSNRLLAIMHIKEYSTILELRQADALINGSPFTNDFPRADIHELITPDILHQLIKGTFKDHLVDWVGEYLASKHGKARSEVILAQIDRRIRVVPPFTGLRRFPEGRGFKQWTGDDSKALMKVYLPAIDGLIPRDMVRAIRAFLEFCYIARHDIHTPTSLKQLQEALGRFHRQHSLDHYYHAIMDFGALNGICSSITESKHIKAVKEPYRLSNRFKPLRQMLLTNQRRDKLAACRVDFESRTLLPQSHKGRQHRHQPIDLPVGTTRMTFHALLQNFLQDHLKRSNMLYGFREVPDFDGSIFIHYSAAATFYAPSDPSGIGGMHREHIRANPCWRGTGGCFDCVLVKPSLVQDDSPQPPWEVARVFELFSFEYLGERHQCALVHWFDWVGDSPDEDTGMWVIHKRQHQDDALAIISLERILRAAHLIPVFGERETPAIMGVSARYLCGGEGLVLGRFLASGKFNRCD</sequence>
<gene>
    <name evidence="2" type="ORF">OE88DRAFT_1644629</name>
</gene>
<evidence type="ECO:0000313" key="3">
    <source>
        <dbReference type="Proteomes" id="UP000305948"/>
    </source>
</evidence>
<feature type="compositionally biased region" description="Acidic residues" evidence="1">
    <location>
        <begin position="139"/>
        <end position="152"/>
    </location>
</feature>
<dbReference type="OrthoDB" id="3199698at2759"/>
<organism evidence="2 3">
    <name type="scientific">Heliocybe sulcata</name>
    <dbReference type="NCBI Taxonomy" id="5364"/>
    <lineage>
        <taxon>Eukaryota</taxon>
        <taxon>Fungi</taxon>
        <taxon>Dikarya</taxon>
        <taxon>Basidiomycota</taxon>
        <taxon>Agaricomycotina</taxon>
        <taxon>Agaricomycetes</taxon>
        <taxon>Gloeophyllales</taxon>
        <taxon>Gloeophyllaceae</taxon>
        <taxon>Heliocybe</taxon>
    </lineage>
</organism>
<feature type="compositionally biased region" description="Acidic residues" evidence="1">
    <location>
        <begin position="179"/>
        <end position="190"/>
    </location>
</feature>
<feature type="compositionally biased region" description="Acidic residues" evidence="1">
    <location>
        <begin position="113"/>
        <end position="126"/>
    </location>
</feature>
<dbReference type="InterPro" id="IPR041078">
    <property type="entry name" value="Plavaka"/>
</dbReference>
<feature type="compositionally biased region" description="Basic and acidic residues" evidence="1">
    <location>
        <begin position="316"/>
        <end position="346"/>
    </location>
</feature>
<dbReference type="Proteomes" id="UP000305948">
    <property type="component" value="Unassembled WGS sequence"/>
</dbReference>
<dbReference type="Pfam" id="PF18759">
    <property type="entry name" value="Plavaka"/>
    <property type="match status" value="2"/>
</dbReference>
<feature type="region of interest" description="Disordered" evidence="1">
    <location>
        <begin position="95"/>
        <end position="261"/>
    </location>
</feature>
<feature type="region of interest" description="Disordered" evidence="1">
    <location>
        <begin position="307"/>
        <end position="416"/>
    </location>
</feature>
<name>A0A5C3NET1_9AGAM</name>
<proteinExistence type="predicted"/>
<feature type="compositionally biased region" description="Basic and acidic residues" evidence="1">
    <location>
        <begin position="224"/>
        <end position="238"/>
    </location>
</feature>
<reference evidence="2 3" key="1">
    <citation type="journal article" date="2019" name="Nat. Ecol. Evol.">
        <title>Megaphylogeny resolves global patterns of mushroom evolution.</title>
        <authorList>
            <person name="Varga T."/>
            <person name="Krizsan K."/>
            <person name="Foldi C."/>
            <person name="Dima B."/>
            <person name="Sanchez-Garcia M."/>
            <person name="Sanchez-Ramirez S."/>
            <person name="Szollosi G.J."/>
            <person name="Szarkandi J.G."/>
            <person name="Papp V."/>
            <person name="Albert L."/>
            <person name="Andreopoulos W."/>
            <person name="Angelini C."/>
            <person name="Antonin V."/>
            <person name="Barry K.W."/>
            <person name="Bougher N.L."/>
            <person name="Buchanan P."/>
            <person name="Buyck B."/>
            <person name="Bense V."/>
            <person name="Catcheside P."/>
            <person name="Chovatia M."/>
            <person name="Cooper J."/>
            <person name="Damon W."/>
            <person name="Desjardin D."/>
            <person name="Finy P."/>
            <person name="Geml J."/>
            <person name="Haridas S."/>
            <person name="Hughes K."/>
            <person name="Justo A."/>
            <person name="Karasinski D."/>
            <person name="Kautmanova I."/>
            <person name="Kiss B."/>
            <person name="Kocsube S."/>
            <person name="Kotiranta H."/>
            <person name="LaButti K.M."/>
            <person name="Lechner B.E."/>
            <person name="Liimatainen K."/>
            <person name="Lipzen A."/>
            <person name="Lukacs Z."/>
            <person name="Mihaltcheva S."/>
            <person name="Morgado L.N."/>
            <person name="Niskanen T."/>
            <person name="Noordeloos M.E."/>
            <person name="Ohm R.A."/>
            <person name="Ortiz-Santana B."/>
            <person name="Ovrebo C."/>
            <person name="Racz N."/>
            <person name="Riley R."/>
            <person name="Savchenko A."/>
            <person name="Shiryaev A."/>
            <person name="Soop K."/>
            <person name="Spirin V."/>
            <person name="Szebenyi C."/>
            <person name="Tomsovsky M."/>
            <person name="Tulloss R.E."/>
            <person name="Uehling J."/>
            <person name="Grigoriev I.V."/>
            <person name="Vagvolgyi C."/>
            <person name="Papp T."/>
            <person name="Martin F.M."/>
            <person name="Miettinen O."/>
            <person name="Hibbett D.S."/>
            <person name="Nagy L.G."/>
        </authorList>
    </citation>
    <scope>NUCLEOTIDE SEQUENCE [LARGE SCALE GENOMIC DNA]</scope>
    <source>
        <strain evidence="2 3">OMC1185</strain>
    </source>
</reference>